<feature type="region of interest" description="Disordered" evidence="5">
    <location>
        <begin position="201"/>
        <end position="220"/>
    </location>
</feature>
<evidence type="ECO:0000313" key="6">
    <source>
        <dbReference type="EMBL" id="GAQ24016.1"/>
    </source>
</evidence>
<dbReference type="PROSITE" id="PS00092">
    <property type="entry name" value="N6_MTASE"/>
    <property type="match status" value="1"/>
</dbReference>
<dbReference type="Pfam" id="PF05063">
    <property type="entry name" value="MT-A70"/>
    <property type="match status" value="1"/>
</dbReference>
<evidence type="ECO:0000256" key="1">
    <source>
        <dbReference type="ARBA" id="ARBA00022603"/>
    </source>
</evidence>
<name>A0A117DPU2_9DEIO</name>
<evidence type="ECO:0000256" key="3">
    <source>
        <dbReference type="ARBA" id="ARBA00022691"/>
    </source>
</evidence>
<dbReference type="OrthoDB" id="9800596at2"/>
<dbReference type="PANTHER" id="PTHR12829:SF7">
    <property type="entry name" value="N6-ADENOSINE-METHYLTRANSFERASE CATALYTIC SUBUNIT"/>
    <property type="match status" value="1"/>
</dbReference>
<evidence type="ECO:0000256" key="4">
    <source>
        <dbReference type="PROSITE-ProRule" id="PRU00489"/>
    </source>
</evidence>
<proteinExistence type="inferred from homology"/>
<dbReference type="GO" id="GO:0003676">
    <property type="term" value="F:nucleic acid binding"/>
    <property type="evidence" value="ECO:0007669"/>
    <property type="project" value="InterPro"/>
</dbReference>
<comment type="similarity">
    <text evidence="4">Belongs to the MT-A70-like family.</text>
</comment>
<dbReference type="AlphaFoldDB" id="A0A117DPU2"/>
<reference evidence="7" key="1">
    <citation type="submission" date="2015-11" db="EMBL/GenBank/DDBJ databases">
        <title>Draft Genome Sequence of the Radioresistant Bacterium Deinococcus grandis, Isolated from Freshwater Fish in Japan.</title>
        <authorList>
            <person name="Satoh K."/>
            <person name="Onodera T."/>
            <person name="Omoso K."/>
            <person name="Takeda-Yano K."/>
            <person name="Katayama T."/>
            <person name="Oono Y."/>
            <person name="Narumi I."/>
        </authorList>
    </citation>
    <scope>NUCLEOTIDE SEQUENCE [LARGE SCALE GENOMIC DNA]</scope>
    <source>
        <strain evidence="7">ATCC 43672</strain>
    </source>
</reference>
<dbReference type="EMBL" id="BCMS01000007">
    <property type="protein sequence ID" value="GAQ24016.1"/>
    <property type="molecule type" value="Genomic_DNA"/>
</dbReference>
<keyword evidence="7" id="KW-1185">Reference proteome</keyword>
<dbReference type="InterPro" id="IPR007757">
    <property type="entry name" value="MT-A70-like"/>
</dbReference>
<dbReference type="PROSITE" id="PS51143">
    <property type="entry name" value="MT_A70"/>
    <property type="match status" value="1"/>
</dbReference>
<dbReference type="Gene3D" id="3.40.50.150">
    <property type="entry name" value="Vaccinia Virus protein VP39"/>
    <property type="match status" value="1"/>
</dbReference>
<organism evidence="6 7">
    <name type="scientific">Deinococcus grandis</name>
    <dbReference type="NCBI Taxonomy" id="57498"/>
    <lineage>
        <taxon>Bacteria</taxon>
        <taxon>Thermotogati</taxon>
        <taxon>Deinococcota</taxon>
        <taxon>Deinococci</taxon>
        <taxon>Deinococcales</taxon>
        <taxon>Deinococcaceae</taxon>
        <taxon>Deinococcus</taxon>
    </lineage>
</organism>
<protein>
    <submittedName>
        <fullName evidence="6">MT-A70 family protein</fullName>
    </submittedName>
</protein>
<dbReference type="GO" id="GO:0008168">
    <property type="term" value="F:methyltransferase activity"/>
    <property type="evidence" value="ECO:0007669"/>
    <property type="project" value="UniProtKB-KW"/>
</dbReference>
<dbReference type="InterPro" id="IPR029063">
    <property type="entry name" value="SAM-dependent_MTases_sf"/>
</dbReference>
<keyword evidence="3" id="KW-0949">S-adenosyl-L-methionine</keyword>
<dbReference type="SUPFAM" id="SSF53335">
    <property type="entry name" value="S-adenosyl-L-methionine-dependent methyltransferases"/>
    <property type="match status" value="1"/>
</dbReference>
<dbReference type="RefSeq" id="WP_058980257.1">
    <property type="nucleotide sequence ID" value="NZ_BCMS01000007.1"/>
</dbReference>
<dbReference type="Proteomes" id="UP000056209">
    <property type="component" value="Unassembled WGS sequence"/>
</dbReference>
<comment type="caution">
    <text evidence="6">The sequence shown here is derived from an EMBL/GenBank/DDBJ whole genome shotgun (WGS) entry which is preliminary data.</text>
</comment>
<dbReference type="GO" id="GO:0032259">
    <property type="term" value="P:methylation"/>
    <property type="evidence" value="ECO:0007669"/>
    <property type="project" value="UniProtKB-KW"/>
</dbReference>
<evidence type="ECO:0000256" key="2">
    <source>
        <dbReference type="ARBA" id="ARBA00022679"/>
    </source>
</evidence>
<evidence type="ECO:0000256" key="5">
    <source>
        <dbReference type="SAM" id="MobiDB-lite"/>
    </source>
</evidence>
<dbReference type="InterPro" id="IPR002052">
    <property type="entry name" value="DNA_methylase_N6_adenine_CS"/>
</dbReference>
<keyword evidence="2" id="KW-0808">Transferase</keyword>
<gene>
    <name evidence="6" type="ORF">DEIGR_500009</name>
</gene>
<accession>A0A117DPU2</accession>
<dbReference type="PANTHER" id="PTHR12829">
    <property type="entry name" value="N6-ADENOSINE-METHYLTRANSFERASE"/>
    <property type="match status" value="1"/>
</dbReference>
<dbReference type="REBASE" id="141084">
    <property type="entry name" value="M.Dgr43672ORF500009P"/>
</dbReference>
<evidence type="ECO:0000313" key="7">
    <source>
        <dbReference type="Proteomes" id="UP000056209"/>
    </source>
</evidence>
<keyword evidence="1" id="KW-0489">Methyltransferase</keyword>
<sequence>MTASDDLLKRCNGQKFRTILADPPWQFQNRTGKVAPEHGRLSRYGTMTLDEIKELPVADITEEPAHLYLWVPNALLPEGIEVLRAWGFEYKSNIVWHKIRKDGGPDGRGVGFYFRNVTELVLFGVRGKNARTLQPGRTQVNFLATRKREHSRKPDEFYDIVEACSPGPRLELFARGSRPGWTTWGNQADEYTPTWATYSNHSQASRDVDGDDDKGMPVAL</sequence>